<dbReference type="PROSITE" id="PS51725">
    <property type="entry name" value="ABM"/>
    <property type="match status" value="1"/>
</dbReference>
<keyword evidence="2" id="KW-0503">Monooxygenase</keyword>
<dbReference type="Pfam" id="PF03992">
    <property type="entry name" value="ABM"/>
    <property type="match status" value="1"/>
</dbReference>
<dbReference type="InterPro" id="IPR007138">
    <property type="entry name" value="ABM_dom"/>
</dbReference>
<dbReference type="GO" id="GO:0004497">
    <property type="term" value="F:monooxygenase activity"/>
    <property type="evidence" value="ECO:0007669"/>
    <property type="project" value="UniProtKB-KW"/>
</dbReference>
<organism evidence="2 3">
    <name type="scientific">Nonomuraea monospora</name>
    <dbReference type="NCBI Taxonomy" id="568818"/>
    <lineage>
        <taxon>Bacteria</taxon>
        <taxon>Bacillati</taxon>
        <taxon>Actinomycetota</taxon>
        <taxon>Actinomycetes</taxon>
        <taxon>Streptosporangiales</taxon>
        <taxon>Streptosporangiaceae</taxon>
        <taxon>Nonomuraea</taxon>
    </lineage>
</organism>
<keyword evidence="3" id="KW-1185">Reference proteome</keyword>
<dbReference type="Proteomes" id="UP001499843">
    <property type="component" value="Unassembled WGS sequence"/>
</dbReference>
<evidence type="ECO:0000259" key="1">
    <source>
        <dbReference type="PROSITE" id="PS51725"/>
    </source>
</evidence>
<sequence length="103" mass="12102">MTFRVFLRMQIRPGLERDFERTWLDVGHAVTSHPANLGQWLARSGEEEGVYFVISDWLDEPRFREFERSPAHREHRAKLHPYRSSGSMITMRLVHALPGQEPS</sequence>
<dbReference type="InterPro" id="IPR011008">
    <property type="entry name" value="Dimeric_a/b-barrel"/>
</dbReference>
<dbReference type="SUPFAM" id="SSF54909">
    <property type="entry name" value="Dimeric alpha+beta barrel"/>
    <property type="match status" value="1"/>
</dbReference>
<dbReference type="EMBL" id="BAAAQX010000001">
    <property type="protein sequence ID" value="GAA2204461.1"/>
    <property type="molecule type" value="Genomic_DNA"/>
</dbReference>
<proteinExistence type="predicted"/>
<reference evidence="2 3" key="1">
    <citation type="journal article" date="2019" name="Int. J. Syst. Evol. Microbiol.">
        <title>The Global Catalogue of Microorganisms (GCM) 10K type strain sequencing project: providing services to taxonomists for standard genome sequencing and annotation.</title>
        <authorList>
            <consortium name="The Broad Institute Genomics Platform"/>
            <consortium name="The Broad Institute Genome Sequencing Center for Infectious Disease"/>
            <person name="Wu L."/>
            <person name="Ma J."/>
        </authorList>
    </citation>
    <scope>NUCLEOTIDE SEQUENCE [LARGE SCALE GENOMIC DNA]</scope>
    <source>
        <strain evidence="2 3">JCM 16114</strain>
    </source>
</reference>
<gene>
    <name evidence="2" type="ORF">GCM10009850_003750</name>
</gene>
<dbReference type="RefSeq" id="WP_344470378.1">
    <property type="nucleotide sequence ID" value="NZ_BAAAQX010000001.1"/>
</dbReference>
<comment type="caution">
    <text evidence="2">The sequence shown here is derived from an EMBL/GenBank/DDBJ whole genome shotgun (WGS) entry which is preliminary data.</text>
</comment>
<dbReference type="Gene3D" id="3.30.70.100">
    <property type="match status" value="1"/>
</dbReference>
<keyword evidence="2" id="KW-0560">Oxidoreductase</keyword>
<accession>A0ABN3C5D6</accession>
<protein>
    <submittedName>
        <fullName evidence="2">Antibiotic biosynthesis monooxygenase</fullName>
    </submittedName>
</protein>
<name>A0ABN3C5D6_9ACTN</name>
<feature type="domain" description="ABM" evidence="1">
    <location>
        <begin position="3"/>
        <end position="91"/>
    </location>
</feature>
<evidence type="ECO:0000313" key="2">
    <source>
        <dbReference type="EMBL" id="GAA2204461.1"/>
    </source>
</evidence>
<evidence type="ECO:0000313" key="3">
    <source>
        <dbReference type="Proteomes" id="UP001499843"/>
    </source>
</evidence>